<comment type="catalytic activity">
    <reaction evidence="12">
        <text>L-proline(in) + Na(+)(in) = L-proline(out) + Na(+)(out)</text>
        <dbReference type="Rhea" id="RHEA:28967"/>
        <dbReference type="ChEBI" id="CHEBI:29101"/>
        <dbReference type="ChEBI" id="CHEBI:60039"/>
    </reaction>
</comment>
<dbReference type="PROSITE" id="PS50283">
    <property type="entry name" value="NA_SOLUT_SYMP_3"/>
    <property type="match status" value="1"/>
</dbReference>
<feature type="transmembrane region" description="Helical" evidence="14">
    <location>
        <begin position="319"/>
        <end position="347"/>
    </location>
</feature>
<dbReference type="InterPro" id="IPR018212">
    <property type="entry name" value="Na/solute_symporter_CS"/>
</dbReference>
<evidence type="ECO:0000256" key="8">
    <source>
        <dbReference type="ARBA" id="ARBA00023053"/>
    </source>
</evidence>
<evidence type="ECO:0000313" key="16">
    <source>
        <dbReference type="Proteomes" id="UP000027284"/>
    </source>
</evidence>
<protein>
    <recommendedName>
        <fullName evidence="14">Sodium/proline symporter</fullName>
    </recommendedName>
    <alternativeName>
        <fullName evidence="14">Proline permease</fullName>
    </alternativeName>
</protein>
<keyword evidence="3 14" id="KW-0813">Transport</keyword>
<feature type="transmembrane region" description="Helical" evidence="14">
    <location>
        <begin position="450"/>
        <end position="469"/>
    </location>
</feature>
<feature type="transmembrane region" description="Helical" evidence="14">
    <location>
        <begin position="395"/>
        <end position="419"/>
    </location>
</feature>
<keyword evidence="11 14" id="KW-0739">Sodium transport</keyword>
<keyword evidence="9 14" id="KW-0406">Ion transport</keyword>
<keyword evidence="10 14" id="KW-0472">Membrane</keyword>
<keyword evidence="16" id="KW-1185">Reference proteome</keyword>
<evidence type="ECO:0000256" key="9">
    <source>
        <dbReference type="ARBA" id="ARBA00023065"/>
    </source>
</evidence>
<dbReference type="GO" id="GO:0005298">
    <property type="term" value="F:proline:sodium symporter activity"/>
    <property type="evidence" value="ECO:0007669"/>
    <property type="project" value="UniProtKB-UniRule"/>
</dbReference>
<keyword evidence="7 14" id="KW-1133">Transmembrane helix</keyword>
<dbReference type="InterPro" id="IPR011851">
    <property type="entry name" value="Na/Pro_symporter"/>
</dbReference>
<dbReference type="InterPro" id="IPR038377">
    <property type="entry name" value="Na/Glc_symporter_sf"/>
</dbReference>
<name>A0A062XYF2_9BACT</name>
<dbReference type="GO" id="GO:0015824">
    <property type="term" value="P:proline transport"/>
    <property type="evidence" value="ECO:0007669"/>
    <property type="project" value="UniProtKB-UniRule"/>
</dbReference>
<evidence type="ECO:0000256" key="11">
    <source>
        <dbReference type="ARBA" id="ARBA00023201"/>
    </source>
</evidence>
<proteinExistence type="inferred from homology"/>
<comment type="subcellular location">
    <subcellularLocation>
        <location evidence="1 14">Cell membrane</location>
        <topology evidence="1 14">Multi-pass membrane protein</topology>
    </subcellularLocation>
</comment>
<feature type="transmembrane region" description="Helical" evidence="14">
    <location>
        <begin position="191"/>
        <end position="216"/>
    </location>
</feature>
<feature type="transmembrane region" description="Helical" evidence="14">
    <location>
        <begin position="368"/>
        <end position="389"/>
    </location>
</feature>
<keyword evidence="4 14" id="KW-1003">Cell membrane</keyword>
<feature type="transmembrane region" description="Helical" evidence="14">
    <location>
        <begin position="6"/>
        <end position="25"/>
    </location>
</feature>
<feature type="transmembrane region" description="Helical" evidence="14">
    <location>
        <begin position="275"/>
        <end position="299"/>
    </location>
</feature>
<evidence type="ECO:0000256" key="5">
    <source>
        <dbReference type="ARBA" id="ARBA00022692"/>
    </source>
</evidence>
<dbReference type="Proteomes" id="UP000027284">
    <property type="component" value="Unassembled WGS sequence"/>
</dbReference>
<feature type="transmembrane region" description="Helical" evidence="14">
    <location>
        <begin position="75"/>
        <end position="94"/>
    </location>
</feature>
<dbReference type="RefSeq" id="WP_053335206.1">
    <property type="nucleotide sequence ID" value="NZ_JMFG01000027.1"/>
</dbReference>
<feature type="transmembrane region" description="Helical" evidence="14">
    <location>
        <begin position="124"/>
        <end position="142"/>
    </location>
</feature>
<evidence type="ECO:0000256" key="2">
    <source>
        <dbReference type="ARBA" id="ARBA00006434"/>
    </source>
</evidence>
<evidence type="ECO:0000256" key="7">
    <source>
        <dbReference type="ARBA" id="ARBA00022989"/>
    </source>
</evidence>
<dbReference type="CDD" id="cd11475">
    <property type="entry name" value="SLC5sbd_PutP"/>
    <property type="match status" value="1"/>
</dbReference>
<dbReference type="PROSITE" id="PS00456">
    <property type="entry name" value="NA_SOLUT_SYMP_1"/>
    <property type="match status" value="1"/>
</dbReference>
<sequence>MGADTTIGLVVAAYMAALLLLGWLAARLTRSPEDFFLAGRSLGAWVTAISSTAASESGWVVLGAVGMAYSGGVSALWFAPGCLVGYLVNLYLVAPALRRESAQSGALTLPDYLAFRYPSHARSLRVAAVAVILLSLAGYVAAQMTATGKAMEAILGLPYRTGILLGGLVIVLYTFSGGFRAVSWTDFFQGLIMVCALVGMPLLALAAVGGYGPLLGKLAEVDPTLVSVTGGKSGKALVSFLVGMLGIGLGYPGQPHVLTRYMAAASHEKIRQSQIIAMVWGVLVFYGAGFLGLAGRLLMPQLATAGDPEQLFPLLAKSMLPPLVAGVMLAAILSAIMSTVSSQLLVAASATSRDLVEQVLGATRSGKASVLAGRLSVLALGLAAVLVAVGEVRVVFWFVLFAWSGLGAAFGPVVLASLFSKKLTGGGALAGIITGFAVTVLWKVTGLSDLVMYELPPAFALAALAAWLISAWQSRRHYTTG</sequence>
<accession>A0A062XYF2</accession>
<evidence type="ECO:0000256" key="3">
    <source>
        <dbReference type="ARBA" id="ARBA00022448"/>
    </source>
</evidence>
<keyword evidence="14" id="KW-0029">Amino-acid transport</keyword>
<evidence type="ECO:0000256" key="1">
    <source>
        <dbReference type="ARBA" id="ARBA00004651"/>
    </source>
</evidence>
<dbReference type="InterPro" id="IPR050277">
    <property type="entry name" value="Sodium:Solute_Symporter"/>
</dbReference>
<dbReference type="STRING" id="1312852.EG19_07230"/>
<evidence type="ECO:0000256" key="13">
    <source>
        <dbReference type="RuleBase" id="RU362091"/>
    </source>
</evidence>
<dbReference type="GO" id="GO:0031402">
    <property type="term" value="F:sodium ion binding"/>
    <property type="evidence" value="ECO:0007669"/>
    <property type="project" value="UniProtKB-UniRule"/>
</dbReference>
<comment type="caution">
    <text evidence="15">The sequence shown here is derived from an EMBL/GenBank/DDBJ whole genome shotgun (WGS) entry which is preliminary data.</text>
</comment>
<keyword evidence="8 14" id="KW-0915">Sodium</keyword>
<feature type="transmembrane region" description="Helical" evidence="14">
    <location>
        <begin position="162"/>
        <end position="179"/>
    </location>
</feature>
<keyword evidence="5 14" id="KW-0812">Transmembrane</keyword>
<comment type="similarity">
    <text evidence="2 13">Belongs to the sodium:solute symporter (SSF) (TC 2.A.21) family.</text>
</comment>
<dbReference type="PANTHER" id="PTHR48086">
    <property type="entry name" value="SODIUM/PROLINE SYMPORTER-RELATED"/>
    <property type="match status" value="1"/>
</dbReference>
<gene>
    <name evidence="15" type="ORF">EG19_07230</name>
</gene>
<evidence type="ECO:0000313" key="15">
    <source>
        <dbReference type="EMBL" id="KDA53161.1"/>
    </source>
</evidence>
<feature type="transmembrane region" description="Helical" evidence="14">
    <location>
        <begin position="426"/>
        <end position="444"/>
    </location>
</feature>
<reference evidence="15 16" key="1">
    <citation type="submission" date="2014-04" db="EMBL/GenBank/DDBJ databases">
        <title>The Genome Sequence of Thermoanaerobaculum aquaticum MP-01, The First Cultivated Group 23 Acidobacterium.</title>
        <authorList>
            <person name="Stamps B.W."/>
            <person name="Losey N.A."/>
            <person name="Lawson P.A."/>
            <person name="Stevenson B.S."/>
        </authorList>
    </citation>
    <scope>NUCLEOTIDE SEQUENCE [LARGE SCALE GENOMIC DNA]</scope>
    <source>
        <strain evidence="15 16">MP-01</strain>
    </source>
</reference>
<dbReference type="EMBL" id="JMFG01000027">
    <property type="protein sequence ID" value="KDA53161.1"/>
    <property type="molecule type" value="Genomic_DNA"/>
</dbReference>
<evidence type="ECO:0000256" key="14">
    <source>
        <dbReference type="RuleBase" id="RU366012"/>
    </source>
</evidence>
<evidence type="ECO:0000256" key="6">
    <source>
        <dbReference type="ARBA" id="ARBA00022847"/>
    </source>
</evidence>
<dbReference type="GO" id="GO:0005886">
    <property type="term" value="C:plasma membrane"/>
    <property type="evidence" value="ECO:0007669"/>
    <property type="project" value="UniProtKB-SubCell"/>
</dbReference>
<dbReference type="AlphaFoldDB" id="A0A062XYF2"/>
<evidence type="ECO:0000256" key="12">
    <source>
        <dbReference type="ARBA" id="ARBA00033708"/>
    </source>
</evidence>
<dbReference type="InterPro" id="IPR001734">
    <property type="entry name" value="Na/solute_symporter"/>
</dbReference>
<dbReference type="Gene3D" id="1.20.1730.10">
    <property type="entry name" value="Sodium/glucose cotransporter"/>
    <property type="match status" value="1"/>
</dbReference>
<organism evidence="15 16">
    <name type="scientific">Thermoanaerobaculum aquaticum</name>
    <dbReference type="NCBI Taxonomy" id="1312852"/>
    <lineage>
        <taxon>Bacteria</taxon>
        <taxon>Pseudomonadati</taxon>
        <taxon>Acidobacteriota</taxon>
        <taxon>Thermoanaerobaculia</taxon>
        <taxon>Thermoanaerobaculales</taxon>
        <taxon>Thermoanaerobaculaceae</taxon>
        <taxon>Thermoanaerobaculum</taxon>
    </lineage>
</organism>
<evidence type="ECO:0000256" key="10">
    <source>
        <dbReference type="ARBA" id="ARBA00023136"/>
    </source>
</evidence>
<feature type="transmembrane region" description="Helical" evidence="14">
    <location>
        <begin position="236"/>
        <end position="254"/>
    </location>
</feature>
<evidence type="ECO:0000256" key="4">
    <source>
        <dbReference type="ARBA" id="ARBA00022475"/>
    </source>
</evidence>
<dbReference type="PROSITE" id="PS00457">
    <property type="entry name" value="NA_SOLUT_SYMP_2"/>
    <property type="match status" value="1"/>
</dbReference>
<keyword evidence="6 14" id="KW-0769">Symport</keyword>
<dbReference type="NCBIfam" id="TIGR00813">
    <property type="entry name" value="sss"/>
    <property type="match status" value="1"/>
</dbReference>
<dbReference type="Pfam" id="PF00474">
    <property type="entry name" value="SSF"/>
    <property type="match status" value="1"/>
</dbReference>
<dbReference type="PANTHER" id="PTHR48086:SF3">
    <property type="entry name" value="SODIUM_PROLINE SYMPORTER"/>
    <property type="match status" value="1"/>
</dbReference>
<comment type="function">
    <text evidence="14">Catalyzes the sodium-dependent uptake of extracellular L-proline.</text>
</comment>
<dbReference type="OrthoDB" id="9789704at2"/>